<dbReference type="PaxDb" id="6945-B7QHL0"/>
<sequence>MRSRQWVIRTPSSDHYKPPRPAVLTFSVTIVTITVKAQLRNSKRQESCVAFFFFAAYSCVCLCFLLRLLYFSLVFFTFFHRKTLHLFCAYFVLQNTFELPDMLRNARRCFMTVLKHCIESLIFARARVGIKIAFEYSYSPLCVS</sequence>
<dbReference type="VEuPathDB" id="VectorBase:ISCW015090"/>
<dbReference type="EnsemblMetazoa" id="ISCW015090-RA">
    <property type="protein sequence ID" value="ISCW015090-PA"/>
    <property type="gene ID" value="ISCW015090"/>
</dbReference>
<dbReference type="VEuPathDB" id="VectorBase:ISCI015090"/>
<reference evidence="2 4" key="1">
    <citation type="submission" date="2008-03" db="EMBL/GenBank/DDBJ databases">
        <title>Annotation of Ixodes scapularis.</title>
        <authorList>
            <consortium name="Ixodes scapularis Genome Project Consortium"/>
            <person name="Caler E."/>
            <person name="Hannick L.I."/>
            <person name="Bidwell S."/>
            <person name="Joardar V."/>
            <person name="Thiagarajan M."/>
            <person name="Amedeo P."/>
            <person name="Galinsky K.J."/>
            <person name="Schobel S."/>
            <person name="Inman J."/>
            <person name="Hostetler J."/>
            <person name="Miller J."/>
            <person name="Hammond M."/>
            <person name="Megy K."/>
            <person name="Lawson D."/>
            <person name="Kodira C."/>
            <person name="Sutton G."/>
            <person name="Meyer J."/>
            <person name="Hill C.A."/>
            <person name="Birren B."/>
            <person name="Nene V."/>
            <person name="Collins F."/>
            <person name="Alarcon-Chaidez F."/>
            <person name="Wikel S."/>
            <person name="Strausberg R."/>
        </authorList>
    </citation>
    <scope>NUCLEOTIDE SEQUENCE [LARGE SCALE GENOMIC DNA]</scope>
    <source>
        <strain evidence="4">Wikel</strain>
        <strain evidence="2">Wikel colony</strain>
    </source>
</reference>
<evidence type="ECO:0000313" key="2">
    <source>
        <dbReference type="EMBL" id="EEC18332.1"/>
    </source>
</evidence>
<keyword evidence="1" id="KW-0472">Membrane</keyword>
<accession>B7QHL0</accession>
<dbReference type="EMBL" id="DS940071">
    <property type="protein sequence ID" value="EEC18332.1"/>
    <property type="molecule type" value="Genomic_DNA"/>
</dbReference>
<dbReference type="HOGENOM" id="CLU_1798592_0_0_1"/>
<keyword evidence="4" id="KW-1185">Reference proteome</keyword>
<evidence type="ECO:0000313" key="3">
    <source>
        <dbReference type="EnsemblMetazoa" id="ISCW015090-PA"/>
    </source>
</evidence>
<organism>
    <name type="scientific">Ixodes scapularis</name>
    <name type="common">Black-legged tick</name>
    <name type="synonym">Deer tick</name>
    <dbReference type="NCBI Taxonomy" id="6945"/>
    <lineage>
        <taxon>Eukaryota</taxon>
        <taxon>Metazoa</taxon>
        <taxon>Ecdysozoa</taxon>
        <taxon>Arthropoda</taxon>
        <taxon>Chelicerata</taxon>
        <taxon>Arachnida</taxon>
        <taxon>Acari</taxon>
        <taxon>Parasitiformes</taxon>
        <taxon>Ixodida</taxon>
        <taxon>Ixodoidea</taxon>
        <taxon>Ixodidae</taxon>
        <taxon>Ixodinae</taxon>
        <taxon>Ixodes</taxon>
    </lineage>
</organism>
<evidence type="ECO:0000313" key="4">
    <source>
        <dbReference type="Proteomes" id="UP000001555"/>
    </source>
</evidence>
<proteinExistence type="predicted"/>
<dbReference type="InParanoid" id="B7QHL0"/>
<dbReference type="AlphaFoldDB" id="B7QHL0"/>
<keyword evidence="1" id="KW-1133">Transmembrane helix</keyword>
<reference evidence="3" key="2">
    <citation type="submission" date="2020-05" db="UniProtKB">
        <authorList>
            <consortium name="EnsemblMetazoa"/>
        </authorList>
    </citation>
    <scope>IDENTIFICATION</scope>
    <source>
        <strain evidence="3">wikel</strain>
    </source>
</reference>
<gene>
    <name evidence="2" type="ORF">IscW_ISCW015090</name>
</gene>
<name>B7QHL0_IXOSC</name>
<dbReference type="Proteomes" id="UP000001555">
    <property type="component" value="Unassembled WGS sequence"/>
</dbReference>
<protein>
    <submittedName>
        <fullName evidence="2 3">Uncharacterized protein</fullName>
    </submittedName>
</protein>
<feature type="transmembrane region" description="Helical" evidence="1">
    <location>
        <begin position="51"/>
        <end position="76"/>
    </location>
</feature>
<evidence type="ECO:0000256" key="1">
    <source>
        <dbReference type="SAM" id="Phobius"/>
    </source>
</evidence>
<dbReference type="EMBL" id="ABJB010329748">
    <property type="status" value="NOT_ANNOTATED_CDS"/>
    <property type="molecule type" value="Genomic_DNA"/>
</dbReference>
<keyword evidence="1" id="KW-0812">Transmembrane</keyword>